<dbReference type="GO" id="GO:0045944">
    <property type="term" value="P:positive regulation of transcription by RNA polymerase II"/>
    <property type="evidence" value="ECO:0007669"/>
    <property type="project" value="TreeGrafter"/>
</dbReference>
<dbReference type="Pfam" id="PF11976">
    <property type="entry name" value="Rad60-SLD"/>
    <property type="match status" value="1"/>
</dbReference>
<dbReference type="InterPro" id="IPR000626">
    <property type="entry name" value="Ubiquitin-like_dom"/>
</dbReference>
<feature type="domain" description="Ubiquitin-like" evidence="3">
    <location>
        <begin position="216"/>
        <end position="291"/>
    </location>
</feature>
<protein>
    <recommendedName>
        <fullName evidence="3">Ubiquitin-like domain-containing protein</fullName>
    </recommendedName>
</protein>
<dbReference type="InterPro" id="IPR022617">
    <property type="entry name" value="Rad60/SUMO-like_dom"/>
</dbReference>
<proteinExistence type="predicted"/>
<evidence type="ECO:0000259" key="3">
    <source>
        <dbReference type="PROSITE" id="PS50053"/>
    </source>
</evidence>
<accession>A0A7R8V9B3</accession>
<dbReference type="Gene3D" id="3.10.20.90">
    <property type="entry name" value="Phosphatidylinositol 3-kinase Catalytic Subunit, Chain A, domain 1"/>
    <property type="match status" value="2"/>
</dbReference>
<organism evidence="4">
    <name type="scientific">Timema douglasi</name>
    <name type="common">Walking stick</name>
    <dbReference type="NCBI Taxonomy" id="61478"/>
    <lineage>
        <taxon>Eukaryota</taxon>
        <taxon>Metazoa</taxon>
        <taxon>Ecdysozoa</taxon>
        <taxon>Arthropoda</taxon>
        <taxon>Hexapoda</taxon>
        <taxon>Insecta</taxon>
        <taxon>Pterygota</taxon>
        <taxon>Neoptera</taxon>
        <taxon>Polyneoptera</taxon>
        <taxon>Phasmatodea</taxon>
        <taxon>Timematodea</taxon>
        <taxon>Timematoidea</taxon>
        <taxon>Timematidae</taxon>
        <taxon>Timema</taxon>
    </lineage>
</organism>
<dbReference type="PANTHER" id="PTHR47187">
    <property type="entry name" value="NFATC2-INTERACTING PROTEIN"/>
    <property type="match status" value="1"/>
</dbReference>
<evidence type="ECO:0000313" key="4">
    <source>
        <dbReference type="EMBL" id="CAD7194029.1"/>
    </source>
</evidence>
<dbReference type="InterPro" id="IPR052324">
    <property type="entry name" value="NFATC2-Int_DNA_Repair"/>
</dbReference>
<dbReference type="EMBL" id="OA564370">
    <property type="protein sequence ID" value="CAD7194029.1"/>
    <property type="molecule type" value="Genomic_DNA"/>
</dbReference>
<dbReference type="InterPro" id="IPR029071">
    <property type="entry name" value="Ubiquitin-like_domsf"/>
</dbReference>
<sequence>MCMTKIAPKVITYRDIKSIDTGKLNADAQSMPWYLANTKLNIDDRDITSSDSLKNRLRSRKKKQIIVDTLDLTDEVSLPVKPSPVIIDNLILSDDEMIEPGIESSDNSSTKQSYDQSEDLVNPEITIMVHWRCLEWKKFTIRKYQPITSIFQHFAKAEGVSEDRICFEWEGKYPRITDTPDSLGIEYLAMFDGGTAASTGANTRAASPARSKLDANTLELKVQRKGVKRPMMVRIKKTDQMIVLMVQCAEQLNLPLDKLKFSFDGEDVNKSDTPAYLELEGGECVDLFVSS</sequence>
<dbReference type="PANTHER" id="PTHR47187:SF1">
    <property type="entry name" value="NFATC2-INTERACTING PROTEIN"/>
    <property type="match status" value="1"/>
</dbReference>
<dbReference type="GO" id="GO:0005634">
    <property type="term" value="C:nucleus"/>
    <property type="evidence" value="ECO:0007669"/>
    <property type="project" value="UniProtKB-SubCell"/>
</dbReference>
<dbReference type="SUPFAM" id="SSF54236">
    <property type="entry name" value="Ubiquitin-like"/>
    <property type="match status" value="2"/>
</dbReference>
<comment type="subcellular location">
    <subcellularLocation>
        <location evidence="1">Nucleus</location>
    </subcellularLocation>
</comment>
<keyword evidence="2" id="KW-0539">Nucleus</keyword>
<dbReference type="AlphaFoldDB" id="A0A7R8V9B3"/>
<dbReference type="CDD" id="cd01763">
    <property type="entry name" value="Ubl_SUMO_like"/>
    <property type="match status" value="1"/>
</dbReference>
<evidence type="ECO:0000256" key="1">
    <source>
        <dbReference type="ARBA" id="ARBA00004123"/>
    </source>
</evidence>
<gene>
    <name evidence="4" type="ORF">TDIB3V08_LOCUS468</name>
</gene>
<reference evidence="4" key="1">
    <citation type="submission" date="2020-11" db="EMBL/GenBank/DDBJ databases">
        <authorList>
            <person name="Tran Van P."/>
        </authorList>
    </citation>
    <scope>NUCLEOTIDE SEQUENCE</scope>
</reference>
<dbReference type="PROSITE" id="PS50053">
    <property type="entry name" value="UBIQUITIN_2"/>
    <property type="match status" value="1"/>
</dbReference>
<evidence type="ECO:0000256" key="2">
    <source>
        <dbReference type="ARBA" id="ARBA00023242"/>
    </source>
</evidence>
<name>A0A7R8V9B3_TIMDO</name>